<dbReference type="SUPFAM" id="SSF53756">
    <property type="entry name" value="UDP-Glycosyltransferase/glycogen phosphorylase"/>
    <property type="match status" value="1"/>
</dbReference>
<proteinExistence type="predicted"/>
<keyword evidence="2" id="KW-0808">Transferase</keyword>
<sequence>MKRRCVEIEPRSAGTSLRSMAVFQSPYVLTGKSPKIIYVAKLSFRPKGAGFFGVPYKLSNGLTRAGCNVINFSDDDVARASSIFRNRKTGAKGANRKLVALAKEIGPDIIILGHADTIRPSTLEELRSVCPNTRLAQWSVDPLFLDEDRERVERKIDRVDWTFSSTGGEYLQALGRNGHAVAFLPNPVDPSIERARNFTKSSHELPFDLFYAAGYSEIPRFHGGIQTTSGRIVERIVAECPTLRGLFPGAREGSPHAFGAAFEQALASAAMGLNISRRNDVPLYSSDRFAQLAGSGILTFLDRATGYPEIFGEDEFAFYSTEDEMIDKIRYFHAHDDERRSVARKGWQAYVDVFDTTKVASYMVGVIMGEIDPAKHVWHR</sequence>
<protein>
    <submittedName>
        <fullName evidence="2">Glycosyltransferase family 1 protein</fullName>
    </submittedName>
</protein>
<evidence type="ECO:0000313" key="2">
    <source>
        <dbReference type="EMBL" id="PKU25281.1"/>
    </source>
</evidence>
<name>A0A2N3PY37_9PROT</name>
<reference evidence="3" key="1">
    <citation type="submission" date="2017-12" db="EMBL/GenBank/DDBJ databases">
        <title>Draft genome sequence of Telmatospirillum siberiense 26-4b1T, an acidotolerant peatland alphaproteobacterium potentially involved in sulfur cycling.</title>
        <authorList>
            <person name="Hausmann B."/>
            <person name="Pjevac P."/>
            <person name="Schreck K."/>
            <person name="Herbold C.W."/>
            <person name="Daims H."/>
            <person name="Wagner M."/>
            <person name="Pester M."/>
            <person name="Loy A."/>
        </authorList>
    </citation>
    <scope>NUCLEOTIDE SEQUENCE [LARGE SCALE GENOMIC DNA]</scope>
    <source>
        <strain evidence="3">26-4b1</strain>
    </source>
</reference>
<evidence type="ECO:0000259" key="1">
    <source>
        <dbReference type="Pfam" id="PF13524"/>
    </source>
</evidence>
<feature type="domain" description="Spore protein YkvP/CgeB glycosyl transferase-like" evidence="1">
    <location>
        <begin position="253"/>
        <end position="351"/>
    </location>
</feature>
<dbReference type="InterPro" id="IPR055259">
    <property type="entry name" value="YkvP/CgeB_Glyco_trans-like"/>
</dbReference>
<dbReference type="Pfam" id="PF13524">
    <property type="entry name" value="Glyco_trans_1_2"/>
    <property type="match status" value="1"/>
</dbReference>
<organism evidence="2 3">
    <name type="scientific">Telmatospirillum siberiense</name>
    <dbReference type="NCBI Taxonomy" id="382514"/>
    <lineage>
        <taxon>Bacteria</taxon>
        <taxon>Pseudomonadati</taxon>
        <taxon>Pseudomonadota</taxon>
        <taxon>Alphaproteobacteria</taxon>
        <taxon>Rhodospirillales</taxon>
        <taxon>Rhodospirillaceae</taxon>
        <taxon>Telmatospirillum</taxon>
    </lineage>
</organism>
<comment type="caution">
    <text evidence="2">The sequence shown here is derived from an EMBL/GenBank/DDBJ whole genome shotgun (WGS) entry which is preliminary data.</text>
</comment>
<dbReference type="GO" id="GO:0016740">
    <property type="term" value="F:transferase activity"/>
    <property type="evidence" value="ECO:0007669"/>
    <property type="project" value="UniProtKB-KW"/>
</dbReference>
<keyword evidence="3" id="KW-1185">Reference proteome</keyword>
<evidence type="ECO:0000313" key="3">
    <source>
        <dbReference type="Proteomes" id="UP000233293"/>
    </source>
</evidence>
<dbReference type="EMBL" id="PIUM01000005">
    <property type="protein sequence ID" value="PKU25281.1"/>
    <property type="molecule type" value="Genomic_DNA"/>
</dbReference>
<gene>
    <name evidence="2" type="ORF">CWS72_06685</name>
</gene>
<dbReference type="AlphaFoldDB" id="A0A2N3PY37"/>
<dbReference type="Proteomes" id="UP000233293">
    <property type="component" value="Unassembled WGS sequence"/>
</dbReference>
<accession>A0A2N3PY37</accession>